<dbReference type="Gene3D" id="1.25.40.10">
    <property type="entry name" value="Tetratricopeptide repeat domain"/>
    <property type="match status" value="1"/>
</dbReference>
<evidence type="ECO:0000313" key="1">
    <source>
        <dbReference type="EMBL" id="SDX86398.1"/>
    </source>
</evidence>
<protein>
    <submittedName>
        <fullName evidence="1">Uncharacterized conserved protein, DUF924 family</fullName>
    </submittedName>
</protein>
<proteinExistence type="predicted"/>
<name>A0A1H3F7S1_9BURK</name>
<organism evidence="1 2">
    <name type="scientific">Delftia lacustris</name>
    <dbReference type="NCBI Taxonomy" id="558537"/>
    <lineage>
        <taxon>Bacteria</taxon>
        <taxon>Pseudomonadati</taxon>
        <taxon>Pseudomonadota</taxon>
        <taxon>Betaproteobacteria</taxon>
        <taxon>Burkholderiales</taxon>
        <taxon>Comamonadaceae</taxon>
        <taxon>Delftia</taxon>
    </lineage>
</organism>
<dbReference type="InterPro" id="IPR010323">
    <property type="entry name" value="DUF924"/>
</dbReference>
<dbReference type="Proteomes" id="UP000183417">
    <property type="component" value="Unassembled WGS sequence"/>
</dbReference>
<dbReference type="SUPFAM" id="SSF48452">
    <property type="entry name" value="TPR-like"/>
    <property type="match status" value="1"/>
</dbReference>
<dbReference type="RefSeq" id="WP_074920872.1">
    <property type="nucleotide sequence ID" value="NZ_CP141274.1"/>
</dbReference>
<dbReference type="Pfam" id="PF06041">
    <property type="entry name" value="DUF924"/>
    <property type="match status" value="1"/>
</dbReference>
<dbReference type="EMBL" id="FNPE01000001">
    <property type="protein sequence ID" value="SDX86398.1"/>
    <property type="molecule type" value="Genomic_DNA"/>
</dbReference>
<dbReference type="AlphaFoldDB" id="A0A1H3F7S1"/>
<reference evidence="1 2" key="1">
    <citation type="submission" date="2016-10" db="EMBL/GenBank/DDBJ databases">
        <authorList>
            <person name="de Groot N.N."/>
        </authorList>
    </citation>
    <scope>NUCLEOTIDE SEQUENCE [LARGE SCALE GENOMIC DNA]</scope>
    <source>
        <strain evidence="1 2">LMG 24775</strain>
    </source>
</reference>
<dbReference type="GeneID" id="94695325"/>
<gene>
    <name evidence="1" type="ORF">SAMN05421547_101516</name>
</gene>
<sequence length="215" mass="23327">MTSIAPSSAADPRIADVLGYWLGSTRPDNASALACKNLWFIKSDATDNQIRERFGALVEDALAGRLDAWAGTALGRLALIVLLDQFTRNLFRGTARSFAGDPQALQLALDGIAQGHDRHADLPAVARIFCYLPLEHAENLALQDRSVAAFQALADQAGDTGGEGVREFLAGTLDYAHRHRDVIVRYGRFPHRNAILGRTSTPEELQYLSQPGAGF</sequence>
<dbReference type="InterPro" id="IPR011990">
    <property type="entry name" value="TPR-like_helical_dom_sf"/>
</dbReference>
<evidence type="ECO:0000313" key="2">
    <source>
        <dbReference type="Proteomes" id="UP000183417"/>
    </source>
</evidence>
<dbReference type="Gene3D" id="1.20.58.320">
    <property type="entry name" value="TPR-like"/>
    <property type="match status" value="1"/>
</dbReference>
<accession>A0A1H3F7S1</accession>